<accession>A0ABW5N432</accession>
<dbReference type="InterPro" id="IPR037401">
    <property type="entry name" value="SnoaL-like"/>
</dbReference>
<dbReference type="SUPFAM" id="SSF54427">
    <property type="entry name" value="NTF2-like"/>
    <property type="match status" value="1"/>
</dbReference>
<dbReference type="Gene3D" id="3.10.450.50">
    <property type="match status" value="1"/>
</dbReference>
<comment type="caution">
    <text evidence="2">The sequence shown here is derived from an EMBL/GenBank/DDBJ whole genome shotgun (WGS) entry which is preliminary data.</text>
</comment>
<reference evidence="3" key="1">
    <citation type="journal article" date="2019" name="Int. J. Syst. Evol. Microbiol.">
        <title>The Global Catalogue of Microorganisms (GCM) 10K type strain sequencing project: providing services to taxonomists for standard genome sequencing and annotation.</title>
        <authorList>
            <consortium name="The Broad Institute Genomics Platform"/>
            <consortium name="The Broad Institute Genome Sequencing Center for Infectious Disease"/>
            <person name="Wu L."/>
            <person name="Ma J."/>
        </authorList>
    </citation>
    <scope>NUCLEOTIDE SEQUENCE [LARGE SCALE GENOMIC DNA]</scope>
    <source>
        <strain evidence="3">KCTC 42423</strain>
    </source>
</reference>
<keyword evidence="3" id="KW-1185">Reference proteome</keyword>
<dbReference type="RefSeq" id="WP_176028254.1">
    <property type="nucleotide sequence ID" value="NZ_JBHSJV010000001.1"/>
</dbReference>
<sequence length="150" mass="17416">MDELIQNFYTAFQERDATKMNACYHSNVTFSDPVFGTLKGEQAKKMWRMLCKNGKDLRVEFSDVKATEKEASANWKAQYTFSKTGRAVTNTIRASFVFKDGKIIEHHDEFNIRNWAGQALGWKGKLLGGTSFFRKKLRKQVLNMLDRFEK</sequence>
<evidence type="ECO:0000259" key="1">
    <source>
        <dbReference type="Pfam" id="PF12680"/>
    </source>
</evidence>
<name>A0ABW5N432_9FLAO</name>
<proteinExistence type="predicted"/>
<dbReference type="InterPro" id="IPR032710">
    <property type="entry name" value="NTF2-like_dom_sf"/>
</dbReference>
<evidence type="ECO:0000313" key="2">
    <source>
        <dbReference type="EMBL" id="MFD2590377.1"/>
    </source>
</evidence>
<dbReference type="Proteomes" id="UP001597459">
    <property type="component" value="Unassembled WGS sequence"/>
</dbReference>
<dbReference type="Pfam" id="PF12680">
    <property type="entry name" value="SnoaL_2"/>
    <property type="match status" value="1"/>
</dbReference>
<organism evidence="2 3">
    <name type="scientific">Aquimarina hainanensis</name>
    <dbReference type="NCBI Taxonomy" id="1578017"/>
    <lineage>
        <taxon>Bacteria</taxon>
        <taxon>Pseudomonadati</taxon>
        <taxon>Bacteroidota</taxon>
        <taxon>Flavobacteriia</taxon>
        <taxon>Flavobacteriales</taxon>
        <taxon>Flavobacteriaceae</taxon>
        <taxon>Aquimarina</taxon>
    </lineage>
</organism>
<evidence type="ECO:0000313" key="3">
    <source>
        <dbReference type="Proteomes" id="UP001597459"/>
    </source>
</evidence>
<feature type="domain" description="SnoaL-like" evidence="1">
    <location>
        <begin position="5"/>
        <end position="106"/>
    </location>
</feature>
<gene>
    <name evidence="2" type="ORF">ACFSTE_06000</name>
</gene>
<dbReference type="EMBL" id="JBHULX010000004">
    <property type="protein sequence ID" value="MFD2590377.1"/>
    <property type="molecule type" value="Genomic_DNA"/>
</dbReference>
<protein>
    <submittedName>
        <fullName evidence="2">Nuclear transport factor 2 family protein</fullName>
    </submittedName>
</protein>